<dbReference type="EMBL" id="JBHSWD010000006">
    <property type="protein sequence ID" value="MFC6593123.1"/>
    <property type="molecule type" value="Genomic_DNA"/>
</dbReference>
<comment type="function">
    <text evidence="1">Toxic component of a type II toxin-antitoxin (TA) system.</text>
</comment>
<dbReference type="InterPro" id="IPR003477">
    <property type="entry name" value="PemK-like"/>
</dbReference>
<gene>
    <name evidence="2" type="ORF">ACFP81_14615</name>
    <name evidence="3" type="ORF">ACFP81_15020</name>
</gene>
<dbReference type="RefSeq" id="WP_380084199.1">
    <property type="nucleotide sequence ID" value="NZ_JBHSWD010000006.1"/>
</dbReference>
<organism evidence="3 4">
    <name type="scientific">Deinococcus lacus</name>
    <dbReference type="NCBI Taxonomy" id="392561"/>
    <lineage>
        <taxon>Bacteria</taxon>
        <taxon>Thermotogati</taxon>
        <taxon>Deinococcota</taxon>
        <taxon>Deinococci</taxon>
        <taxon>Deinococcales</taxon>
        <taxon>Deinococcaceae</taxon>
        <taxon>Deinococcus</taxon>
    </lineage>
</organism>
<protein>
    <recommendedName>
        <fullName evidence="1">mRNA interferase</fullName>
        <ecNumber evidence="1">3.1.-.-</ecNumber>
    </recommendedName>
</protein>
<dbReference type="Gene3D" id="2.30.30.110">
    <property type="match status" value="1"/>
</dbReference>
<keyword evidence="4" id="KW-1185">Reference proteome</keyword>
<dbReference type="InterPro" id="IPR011067">
    <property type="entry name" value="Plasmid_toxin/cell-grow_inhib"/>
</dbReference>
<dbReference type="Proteomes" id="UP001596297">
    <property type="component" value="Unassembled WGS sequence"/>
</dbReference>
<dbReference type="PANTHER" id="PTHR33988">
    <property type="entry name" value="ENDORIBONUCLEASE MAZF-RELATED"/>
    <property type="match status" value="1"/>
</dbReference>
<keyword evidence="1" id="KW-0255">Endonuclease</keyword>
<comment type="similarity">
    <text evidence="1">Belongs to the PemK/MazF family.</text>
</comment>
<sequence length="115" mass="13001">MKLIRRGDIWLVNFRPDGREGEAGQIHPGIIFTNNLANANTHLLMVIPLTSNVERVYVTNVVLPNQRTGLDYDSKVQVEAMRAANVSRLIKRIGFVPDDLMQEVNRLVMQHLGLP</sequence>
<reference evidence="4" key="2">
    <citation type="journal article" date="2019" name="Int. J. Syst. Evol. Microbiol.">
        <title>The Global Catalogue of Microorganisms (GCM) 10K type strain sequencing project: providing services to taxonomists for standard genome sequencing and annotation.</title>
        <authorList>
            <consortium name="The Broad Institute Genomics Platform"/>
            <consortium name="The Broad Institute Genome Sequencing Center for Infectious Disease"/>
            <person name="Wu L."/>
            <person name="Ma J."/>
        </authorList>
    </citation>
    <scope>NUCLEOTIDE SEQUENCE [LARGE SCALE GENOMIC DNA]</scope>
    <source>
        <strain evidence="4">CGMCC 1.15772</strain>
    </source>
</reference>
<reference evidence="3" key="1">
    <citation type="journal article" date="2014" name="Int. J. Syst. Evol. Microbiol.">
        <title>Complete genome of a new Firmicutes species belonging to the dominant human colonic microbiota ('Ruminococcus bicirculans') reveals two chromosomes and a selective capacity to utilize plant glucans.</title>
        <authorList>
            <consortium name="NISC Comparative Sequencing Program"/>
            <person name="Wegmann U."/>
            <person name="Louis P."/>
            <person name="Goesmann A."/>
            <person name="Henrissat B."/>
            <person name="Duncan S.H."/>
            <person name="Flint H.J."/>
        </authorList>
    </citation>
    <scope>NUCLEOTIDE SEQUENCE</scope>
    <source>
        <strain evidence="3">NBRC 112440</strain>
    </source>
</reference>
<name>A0ABW1YGF5_9DEIO</name>
<dbReference type="Pfam" id="PF02452">
    <property type="entry name" value="PemK_toxin"/>
    <property type="match status" value="1"/>
</dbReference>
<keyword evidence="1" id="KW-0540">Nuclease</keyword>
<evidence type="ECO:0000256" key="1">
    <source>
        <dbReference type="PIRNR" id="PIRNR033490"/>
    </source>
</evidence>
<dbReference type="PIRSF" id="PIRSF033490">
    <property type="entry name" value="MazF"/>
    <property type="match status" value="1"/>
</dbReference>
<dbReference type="EC" id="3.1.-.-" evidence="1"/>
<proteinExistence type="inferred from homology"/>
<evidence type="ECO:0000313" key="4">
    <source>
        <dbReference type="Proteomes" id="UP001596297"/>
    </source>
</evidence>
<evidence type="ECO:0000313" key="3">
    <source>
        <dbReference type="EMBL" id="MFC6593196.1"/>
    </source>
</evidence>
<evidence type="ECO:0000313" key="2">
    <source>
        <dbReference type="EMBL" id="MFC6593123.1"/>
    </source>
</evidence>
<dbReference type="SUPFAM" id="SSF50118">
    <property type="entry name" value="Cell growth inhibitor/plasmid maintenance toxic component"/>
    <property type="match status" value="1"/>
</dbReference>
<reference evidence="3" key="3">
    <citation type="submission" date="2024-09" db="EMBL/GenBank/DDBJ databases">
        <authorList>
            <person name="Sun Q."/>
            <person name="Mori K."/>
        </authorList>
    </citation>
    <scope>NUCLEOTIDE SEQUENCE</scope>
    <source>
        <strain evidence="3">NBRC 112440</strain>
    </source>
</reference>
<dbReference type="PANTHER" id="PTHR33988:SF1">
    <property type="entry name" value="ENDORIBONUCLEASE MAZF7-RELATED"/>
    <property type="match status" value="1"/>
</dbReference>
<dbReference type="EMBL" id="JBHSWD010000006">
    <property type="protein sequence ID" value="MFC6593196.1"/>
    <property type="molecule type" value="Genomic_DNA"/>
</dbReference>
<keyword evidence="1" id="KW-0378">Hydrolase</keyword>
<comment type="caution">
    <text evidence="3">The sequence shown here is derived from an EMBL/GenBank/DDBJ whole genome shotgun (WGS) entry which is preliminary data.</text>
</comment>
<accession>A0ABW1YGF5</accession>